<protein>
    <submittedName>
        <fullName evidence="4">Glutathione S-transferase</fullName>
    </submittedName>
</protein>
<evidence type="ECO:0000256" key="2">
    <source>
        <dbReference type="RuleBase" id="RU003494"/>
    </source>
</evidence>
<comment type="caution">
    <text evidence="4">The sequence shown here is derived from an EMBL/GenBank/DDBJ whole genome shotgun (WGS) entry which is preliminary data.</text>
</comment>
<dbReference type="InterPro" id="IPR004045">
    <property type="entry name" value="Glutathione_S-Trfase_N"/>
</dbReference>
<dbReference type="AlphaFoldDB" id="A0A9P4IID4"/>
<feature type="domain" description="GST C-terminal" evidence="3">
    <location>
        <begin position="110"/>
        <end position="247"/>
    </location>
</feature>
<dbReference type="InterPro" id="IPR040079">
    <property type="entry name" value="Glutathione_S-Trfase"/>
</dbReference>
<dbReference type="SFLD" id="SFLDS00019">
    <property type="entry name" value="Glutathione_Transferase_(cytos"/>
    <property type="match status" value="1"/>
</dbReference>
<dbReference type="SUPFAM" id="SSF52833">
    <property type="entry name" value="Thioredoxin-like"/>
    <property type="match status" value="1"/>
</dbReference>
<evidence type="ECO:0000256" key="1">
    <source>
        <dbReference type="ARBA" id="ARBA00007409"/>
    </source>
</evidence>
<keyword evidence="5" id="KW-1185">Reference proteome</keyword>
<dbReference type="SFLD" id="SFLDG00358">
    <property type="entry name" value="Main_(cytGST)"/>
    <property type="match status" value="1"/>
</dbReference>
<reference evidence="4" key="1">
    <citation type="journal article" date="2020" name="Stud. Mycol.">
        <title>101 Dothideomycetes genomes: a test case for predicting lifestyles and emergence of pathogens.</title>
        <authorList>
            <person name="Haridas S."/>
            <person name="Albert R."/>
            <person name="Binder M."/>
            <person name="Bloem J."/>
            <person name="Labutti K."/>
            <person name="Salamov A."/>
            <person name="Andreopoulos B."/>
            <person name="Baker S."/>
            <person name="Barry K."/>
            <person name="Bills G."/>
            <person name="Bluhm B."/>
            <person name="Cannon C."/>
            <person name="Castanera R."/>
            <person name="Culley D."/>
            <person name="Daum C."/>
            <person name="Ezra D."/>
            <person name="Gonzalez J."/>
            <person name="Henrissat B."/>
            <person name="Kuo A."/>
            <person name="Liang C."/>
            <person name="Lipzen A."/>
            <person name="Lutzoni F."/>
            <person name="Magnuson J."/>
            <person name="Mondo S."/>
            <person name="Nolan M."/>
            <person name="Ohm R."/>
            <person name="Pangilinan J."/>
            <person name="Park H.-J."/>
            <person name="Ramirez L."/>
            <person name="Alfaro M."/>
            <person name="Sun H."/>
            <person name="Tritt A."/>
            <person name="Yoshinaga Y."/>
            <person name="Zwiers L.-H."/>
            <person name="Turgeon B."/>
            <person name="Goodwin S."/>
            <person name="Spatafora J."/>
            <person name="Crous P."/>
            <person name="Grigoriev I."/>
        </authorList>
    </citation>
    <scope>NUCLEOTIDE SEQUENCE</scope>
    <source>
        <strain evidence="4">CBS 133067</strain>
    </source>
</reference>
<dbReference type="InterPro" id="IPR004046">
    <property type="entry name" value="GST_C"/>
</dbReference>
<dbReference type="Proteomes" id="UP000799772">
    <property type="component" value="Unassembled WGS sequence"/>
</dbReference>
<name>A0A9P4IID4_9PEZI</name>
<dbReference type="EMBL" id="ML978124">
    <property type="protein sequence ID" value="KAF2100192.1"/>
    <property type="molecule type" value="Genomic_DNA"/>
</dbReference>
<evidence type="ECO:0000259" key="3">
    <source>
        <dbReference type="PROSITE" id="PS50405"/>
    </source>
</evidence>
<dbReference type="SUPFAM" id="SSF47616">
    <property type="entry name" value="GST C-terminal domain-like"/>
    <property type="match status" value="1"/>
</dbReference>
<dbReference type="Pfam" id="PF00043">
    <property type="entry name" value="GST_C"/>
    <property type="match status" value="1"/>
</dbReference>
<dbReference type="Gene3D" id="1.20.1050.10">
    <property type="match status" value="1"/>
</dbReference>
<organism evidence="4 5">
    <name type="scientific">Rhizodiscina lignyota</name>
    <dbReference type="NCBI Taxonomy" id="1504668"/>
    <lineage>
        <taxon>Eukaryota</taxon>
        <taxon>Fungi</taxon>
        <taxon>Dikarya</taxon>
        <taxon>Ascomycota</taxon>
        <taxon>Pezizomycotina</taxon>
        <taxon>Dothideomycetes</taxon>
        <taxon>Pleosporomycetidae</taxon>
        <taxon>Aulographales</taxon>
        <taxon>Rhizodiscinaceae</taxon>
        <taxon>Rhizodiscina</taxon>
    </lineage>
</organism>
<dbReference type="Pfam" id="PF02798">
    <property type="entry name" value="GST_N"/>
    <property type="match status" value="1"/>
</dbReference>
<dbReference type="PANTHER" id="PTHR44051">
    <property type="entry name" value="GLUTATHIONE S-TRANSFERASE-RELATED"/>
    <property type="match status" value="1"/>
</dbReference>
<dbReference type="OrthoDB" id="2309723at2759"/>
<proteinExistence type="inferred from homology"/>
<dbReference type="InterPro" id="IPR036282">
    <property type="entry name" value="Glutathione-S-Trfase_C_sf"/>
</dbReference>
<gene>
    <name evidence="4" type="ORF">NA57DRAFT_73805</name>
</gene>
<dbReference type="InterPro" id="IPR010987">
    <property type="entry name" value="Glutathione-S-Trfase_C-like"/>
</dbReference>
<evidence type="ECO:0000313" key="5">
    <source>
        <dbReference type="Proteomes" id="UP000799772"/>
    </source>
</evidence>
<comment type="similarity">
    <text evidence="1 2">Belongs to the GST superfamily.</text>
</comment>
<accession>A0A9P4IID4</accession>
<dbReference type="PANTHER" id="PTHR44051:SF9">
    <property type="entry name" value="GLUTATHIONE S-TRANSFERASE 1"/>
    <property type="match status" value="1"/>
</dbReference>
<dbReference type="CDD" id="cd03046">
    <property type="entry name" value="GST_N_GTT1_like"/>
    <property type="match status" value="1"/>
</dbReference>
<dbReference type="InterPro" id="IPR036249">
    <property type="entry name" value="Thioredoxin-like_sf"/>
</dbReference>
<sequence length="249" mass="28086">METSSEQTTIPTLHHLSSSQSNRVLWALEELAEGNGLKYGLKAYPREHGVAPKELKSISPLGKSPILTVEPVDQSGHNSLAAEKEVVTESRIILQFISDNYSNGIWVPESPEDKKRDAFFQEFANSTLQPKVTYPLIFELIPVQLPFGLRQLVQLMVKPVVNHWLQDLGPIYQVLEDALSEEKPWFAGAKLGLADFCMNWGMDIATHRKYFDAAKYPKLGKWYMTVVERPAYKATLQKGGSYDLLTFDS</sequence>
<dbReference type="Gene3D" id="3.40.30.10">
    <property type="entry name" value="Glutaredoxin"/>
    <property type="match status" value="1"/>
</dbReference>
<evidence type="ECO:0000313" key="4">
    <source>
        <dbReference type="EMBL" id="KAF2100192.1"/>
    </source>
</evidence>
<dbReference type="PROSITE" id="PS50405">
    <property type="entry name" value="GST_CTER"/>
    <property type="match status" value="1"/>
</dbReference>